<comment type="caution">
    <text evidence="3">The sequence shown here is derived from an EMBL/GenBank/DDBJ whole genome shotgun (WGS) entry which is preliminary data.</text>
</comment>
<keyword evidence="4" id="KW-1185">Reference proteome</keyword>
<evidence type="ECO:0000313" key="3">
    <source>
        <dbReference type="EMBL" id="MCP1169437.1"/>
    </source>
</evidence>
<dbReference type="AlphaFoldDB" id="A0A9X2JNZ0"/>
<feature type="domain" description="Transposase IS4-like" evidence="1">
    <location>
        <begin position="101"/>
        <end position="317"/>
    </location>
</feature>
<dbReference type="EMBL" id="JAMYXC010000201">
    <property type="protein sequence ID" value="MCP1169437.1"/>
    <property type="molecule type" value="Genomic_DNA"/>
</dbReference>
<organism evidence="3 4">
    <name type="scientific">Limimaricola litoreus</name>
    <dbReference type="NCBI Taxonomy" id="2955316"/>
    <lineage>
        <taxon>Bacteria</taxon>
        <taxon>Pseudomonadati</taxon>
        <taxon>Pseudomonadota</taxon>
        <taxon>Alphaproteobacteria</taxon>
        <taxon>Rhodobacterales</taxon>
        <taxon>Paracoccaceae</taxon>
        <taxon>Limimaricola</taxon>
    </lineage>
</organism>
<name>A0A9X2JNZ0_9RHOB</name>
<feature type="domain" description="H repeat-associated protein N-terminal" evidence="2">
    <location>
        <begin position="6"/>
        <end position="89"/>
    </location>
</feature>
<dbReference type="PANTHER" id="PTHR30298:SF0">
    <property type="entry name" value="PROTEIN YBFL-RELATED"/>
    <property type="match status" value="1"/>
</dbReference>
<reference evidence="3" key="1">
    <citation type="submission" date="2022-06" db="EMBL/GenBank/DDBJ databases">
        <title>Limimaricola sediminis sp. nov., isolated from an intertidal sediment.</title>
        <authorList>
            <person name="Shao X."/>
        </authorList>
    </citation>
    <scope>NUCLEOTIDE SEQUENCE</scope>
    <source>
        <strain evidence="3">ASW11-118</strain>
    </source>
</reference>
<dbReference type="InterPro" id="IPR047647">
    <property type="entry name" value="ISAs1_transpos"/>
</dbReference>
<dbReference type="InterPro" id="IPR032806">
    <property type="entry name" value="YbfD_N"/>
</dbReference>
<dbReference type="InterPro" id="IPR002559">
    <property type="entry name" value="Transposase_11"/>
</dbReference>
<dbReference type="GO" id="GO:0003677">
    <property type="term" value="F:DNA binding"/>
    <property type="evidence" value="ECO:0007669"/>
    <property type="project" value="InterPro"/>
</dbReference>
<gene>
    <name evidence="3" type="ORF">NHG85_13045</name>
</gene>
<sequence length="365" mass="39967">MHVFLSAFDDVPDPRAENARHDLGELLVIAFVSVLCGATSCAEMSAFGRAKEGIFRDFLKLKHAIPSHDTFSVVFRMIDPKALDAAFGRVLADVTALLREGDIIAIDGKALRGARDKSESARTRMMVSAYASRLRLTLASVTADRGTELDAALDVLGLISLKGKVVTADALHCNRRTVAAINAQGGDWCLALKANQDSLLSDARACFGKENKDHPVAHAEDTGHGRTERRTAVVVPAKGLAEHHDFPGLKAFGRIDATREIDGSITSKTRYFALSWKPTPDLLIETVRAHWAIENALHWQLDVSFREDAARNRKDNGPGNIAVLRRRALDVVRRDTSKGSLSIKLKRAGWDDDFLRKVLNGLAET</sequence>
<dbReference type="Pfam" id="PF01609">
    <property type="entry name" value="DDE_Tnp_1"/>
    <property type="match status" value="1"/>
</dbReference>
<dbReference type="PANTHER" id="PTHR30298">
    <property type="entry name" value="H REPEAT-ASSOCIATED PREDICTED TRANSPOSASE"/>
    <property type="match status" value="1"/>
</dbReference>
<evidence type="ECO:0000259" key="1">
    <source>
        <dbReference type="Pfam" id="PF01609"/>
    </source>
</evidence>
<dbReference type="InterPro" id="IPR051698">
    <property type="entry name" value="Transposase_11-like"/>
</dbReference>
<accession>A0A9X2JNZ0</accession>
<dbReference type="NCBIfam" id="NF033564">
    <property type="entry name" value="transpos_ISAs1"/>
    <property type="match status" value="1"/>
</dbReference>
<dbReference type="RefSeq" id="WP_253333043.1">
    <property type="nucleotide sequence ID" value="NZ_JAMYXC010000201.1"/>
</dbReference>
<dbReference type="Pfam" id="PF13808">
    <property type="entry name" value="DDE_Tnp_1_assoc"/>
    <property type="match status" value="1"/>
</dbReference>
<protein>
    <submittedName>
        <fullName evidence="3">ISAs1 family transposase</fullName>
    </submittedName>
</protein>
<dbReference type="Proteomes" id="UP001139477">
    <property type="component" value="Unassembled WGS sequence"/>
</dbReference>
<evidence type="ECO:0000313" key="4">
    <source>
        <dbReference type="Proteomes" id="UP001139477"/>
    </source>
</evidence>
<evidence type="ECO:0000259" key="2">
    <source>
        <dbReference type="Pfam" id="PF13808"/>
    </source>
</evidence>
<dbReference type="GO" id="GO:0004803">
    <property type="term" value="F:transposase activity"/>
    <property type="evidence" value="ECO:0007669"/>
    <property type="project" value="InterPro"/>
</dbReference>
<dbReference type="GO" id="GO:0006313">
    <property type="term" value="P:DNA transposition"/>
    <property type="evidence" value="ECO:0007669"/>
    <property type="project" value="InterPro"/>
</dbReference>
<proteinExistence type="predicted"/>